<keyword evidence="2" id="KW-0472">Membrane</keyword>
<keyword evidence="2" id="KW-1133">Transmembrane helix</keyword>
<dbReference type="Proteomes" id="UP000195437">
    <property type="component" value="Chromosome"/>
</dbReference>
<keyword evidence="2" id="KW-0812">Transmembrane</keyword>
<name>A0A1Y0IM92_9BACL</name>
<organism evidence="4 5">
    <name type="scientific">Tumebacillus avium</name>
    <dbReference type="NCBI Taxonomy" id="1903704"/>
    <lineage>
        <taxon>Bacteria</taxon>
        <taxon>Bacillati</taxon>
        <taxon>Bacillota</taxon>
        <taxon>Bacilli</taxon>
        <taxon>Bacillales</taxon>
        <taxon>Alicyclobacillaceae</taxon>
        <taxon>Tumebacillus</taxon>
    </lineage>
</organism>
<dbReference type="NCBIfam" id="TIGR00350">
    <property type="entry name" value="lytR_cpsA_psr"/>
    <property type="match status" value="1"/>
</dbReference>
<reference evidence="5" key="1">
    <citation type="submission" date="2017-05" db="EMBL/GenBank/DDBJ databases">
        <authorList>
            <person name="Sung H."/>
        </authorList>
    </citation>
    <scope>NUCLEOTIDE SEQUENCE [LARGE SCALE GENOMIC DNA]</scope>
    <source>
        <strain evidence="5">AR23208</strain>
    </source>
</reference>
<dbReference type="AlphaFoldDB" id="A0A1Y0IM92"/>
<dbReference type="PANTHER" id="PTHR33392:SF6">
    <property type="entry name" value="POLYISOPRENYL-TEICHOIC ACID--PEPTIDOGLYCAN TEICHOIC ACID TRANSFERASE TAGU"/>
    <property type="match status" value="1"/>
</dbReference>
<feature type="domain" description="Cell envelope-related transcriptional attenuator" evidence="3">
    <location>
        <begin position="93"/>
        <end position="235"/>
    </location>
</feature>
<comment type="similarity">
    <text evidence="1">Belongs to the LytR/CpsA/Psr (LCP) family.</text>
</comment>
<protein>
    <recommendedName>
        <fullName evidence="3">Cell envelope-related transcriptional attenuator domain-containing protein</fullName>
    </recommendedName>
</protein>
<sequence length="310" mass="34735">MAYQGKSYSKQVKPQPKPKKKLRIGRFLLVFAIFLIVMGLTGLAGYGFFLERKVVSRPAATVPLVEGEPVNVLLIGMDRDPESADEQRRLGMNTDTLIVAHLEPGAKQATLLSIPRDTRVQLPTGVEKINAAYSIGGMDRLQQTVEELTSLEIDRYVMIDFQGFERAIDAIGGVEFDVDKELYDPEGNVHLQPGKQHLNGLQALTAVRFRHEEMGDIARVERQQRFVEAYLSKIQETNVVDWMNSLRKMSESLRTDMSISEMGKLATALQGDEAQYTTHTVPGTFLEVYGISYWKADPAGLQEIVSQMKN</sequence>
<dbReference type="Gene3D" id="3.40.630.190">
    <property type="entry name" value="LCP protein"/>
    <property type="match status" value="1"/>
</dbReference>
<dbReference type="InterPro" id="IPR050922">
    <property type="entry name" value="LytR/CpsA/Psr_CW_biosynth"/>
</dbReference>
<evidence type="ECO:0000256" key="1">
    <source>
        <dbReference type="ARBA" id="ARBA00006068"/>
    </source>
</evidence>
<dbReference type="Pfam" id="PF03816">
    <property type="entry name" value="LytR_cpsA_psr"/>
    <property type="match status" value="1"/>
</dbReference>
<dbReference type="KEGG" id="tum:CBW65_04790"/>
<dbReference type="PANTHER" id="PTHR33392">
    <property type="entry name" value="POLYISOPRENYL-TEICHOIC ACID--PEPTIDOGLYCAN TEICHOIC ACID TRANSFERASE TAGU"/>
    <property type="match status" value="1"/>
</dbReference>
<evidence type="ECO:0000256" key="2">
    <source>
        <dbReference type="SAM" id="Phobius"/>
    </source>
</evidence>
<dbReference type="InterPro" id="IPR004474">
    <property type="entry name" value="LytR_CpsA_psr"/>
</dbReference>
<evidence type="ECO:0000313" key="4">
    <source>
        <dbReference type="EMBL" id="ARU60464.1"/>
    </source>
</evidence>
<dbReference type="OrthoDB" id="27330at2"/>
<dbReference type="RefSeq" id="WP_087455857.1">
    <property type="nucleotide sequence ID" value="NZ_CP021434.1"/>
</dbReference>
<gene>
    <name evidence="4" type="ORF">CBW65_04790</name>
</gene>
<proteinExistence type="inferred from homology"/>
<evidence type="ECO:0000313" key="5">
    <source>
        <dbReference type="Proteomes" id="UP000195437"/>
    </source>
</evidence>
<keyword evidence="5" id="KW-1185">Reference proteome</keyword>
<feature type="transmembrane region" description="Helical" evidence="2">
    <location>
        <begin position="27"/>
        <end position="49"/>
    </location>
</feature>
<dbReference type="EMBL" id="CP021434">
    <property type="protein sequence ID" value="ARU60464.1"/>
    <property type="molecule type" value="Genomic_DNA"/>
</dbReference>
<accession>A0A1Y0IM92</accession>
<evidence type="ECO:0000259" key="3">
    <source>
        <dbReference type="Pfam" id="PF03816"/>
    </source>
</evidence>